<dbReference type="EMBL" id="MOAY01000033">
    <property type="protein sequence ID" value="ROM52598.1"/>
    <property type="molecule type" value="Genomic_DNA"/>
</dbReference>
<dbReference type="Proteomes" id="UP000284656">
    <property type="component" value="Unassembled WGS sequence"/>
</dbReference>
<proteinExistence type="predicted"/>
<dbReference type="RefSeq" id="WP_123715673.1">
    <property type="nucleotide sequence ID" value="NZ_MOAY01000033.1"/>
</dbReference>
<protein>
    <submittedName>
        <fullName evidence="1">Uncharacterized protein</fullName>
    </submittedName>
</protein>
<comment type="caution">
    <text evidence="1">The sequence shown here is derived from an EMBL/GenBank/DDBJ whole genome shotgun (WGS) entry which is preliminary data.</text>
</comment>
<evidence type="ECO:0000313" key="2">
    <source>
        <dbReference type="Proteomes" id="UP000284656"/>
    </source>
</evidence>
<reference evidence="1 2" key="1">
    <citation type="submission" date="2016-10" db="EMBL/GenBank/DDBJ databases">
        <title>Comparative genome analysis of multiple Pseudomonas spp. focuses on biocontrol and plant growth promoting traits.</title>
        <authorList>
            <person name="Tao X.-Y."/>
            <person name="Taylor C.G."/>
        </authorList>
    </citation>
    <scope>NUCLEOTIDE SEQUENCE [LARGE SCALE GENOMIC DNA]</scope>
    <source>
        <strain evidence="1 2">29G9</strain>
    </source>
</reference>
<name>A0A423F8R3_9PSED</name>
<gene>
    <name evidence="1" type="ORF">BK648_08630</name>
</gene>
<sequence length="67" mass="6782">MSIGALAALPIIGDAAKAVGEVTKAVAPLAQPFADVLAKALGNALAPQNKSLDFSSTQETAKRTLTF</sequence>
<evidence type="ECO:0000313" key="1">
    <source>
        <dbReference type="EMBL" id="ROM52598.1"/>
    </source>
</evidence>
<organism evidence="1 2">
    <name type="scientific">Pseudomonas poae</name>
    <dbReference type="NCBI Taxonomy" id="200451"/>
    <lineage>
        <taxon>Bacteria</taxon>
        <taxon>Pseudomonadati</taxon>
        <taxon>Pseudomonadota</taxon>
        <taxon>Gammaproteobacteria</taxon>
        <taxon>Pseudomonadales</taxon>
        <taxon>Pseudomonadaceae</taxon>
        <taxon>Pseudomonas</taxon>
    </lineage>
</organism>
<dbReference type="AlphaFoldDB" id="A0A423F8R3"/>
<accession>A0A423F8R3</accession>